<evidence type="ECO:0008006" key="4">
    <source>
        <dbReference type="Google" id="ProtNLM"/>
    </source>
</evidence>
<keyword evidence="1" id="KW-0812">Transmembrane</keyword>
<sequence length="339" mass="37753">MRTQLAARLLTMRGVVAVMTAAMVSMMFSLRPLAFVISRKSLLACSKHFDRIRCNCVGACGLPIRPARTPWDVLGLPPPNPHGRRELLLADVRRAFRNEAKSVHPDVPGGSAEDFKLLVWAYSEVVAKGAKAGTSVKFSSAPPRDDFLNDVVKDDVNIPGFGSIFNIEMDTDDDNWLGRDALNNFFVRRHDALFEGAVEEKQLAIYRLMHPVNGRAWGAGKVVAVQATWSTRNTPPGGRIFLNPLRMKDAGTLDESSSLHLVEDDCAEVAVCRLVDRFEILEDGVTFDGHEYTVTCRSRAHVRLVSDFVHIAQCSFEEECEVKSEECIYCYGEECDVPY</sequence>
<organism evidence="2 3">
    <name type="scientific">Prorocentrum cordatum</name>
    <dbReference type="NCBI Taxonomy" id="2364126"/>
    <lineage>
        <taxon>Eukaryota</taxon>
        <taxon>Sar</taxon>
        <taxon>Alveolata</taxon>
        <taxon>Dinophyceae</taxon>
        <taxon>Prorocentrales</taxon>
        <taxon>Prorocentraceae</taxon>
        <taxon>Prorocentrum</taxon>
    </lineage>
</organism>
<dbReference type="SUPFAM" id="SSF46565">
    <property type="entry name" value="Chaperone J-domain"/>
    <property type="match status" value="1"/>
</dbReference>
<evidence type="ECO:0000313" key="2">
    <source>
        <dbReference type="EMBL" id="CAK0853875.1"/>
    </source>
</evidence>
<proteinExistence type="predicted"/>
<dbReference type="Gene3D" id="1.10.287.110">
    <property type="entry name" value="DnaJ domain"/>
    <property type="match status" value="1"/>
</dbReference>
<evidence type="ECO:0000313" key="3">
    <source>
        <dbReference type="Proteomes" id="UP001189429"/>
    </source>
</evidence>
<gene>
    <name evidence="2" type="ORF">PCOR1329_LOCUS45215</name>
</gene>
<protein>
    <recommendedName>
        <fullName evidence="4">J domain-containing protein</fullName>
    </recommendedName>
</protein>
<accession>A0ABN9U652</accession>
<dbReference type="InterPro" id="IPR001623">
    <property type="entry name" value="DnaJ_domain"/>
</dbReference>
<dbReference type="Proteomes" id="UP001189429">
    <property type="component" value="Unassembled WGS sequence"/>
</dbReference>
<name>A0ABN9U652_9DINO</name>
<dbReference type="InterPro" id="IPR036869">
    <property type="entry name" value="J_dom_sf"/>
</dbReference>
<evidence type="ECO:0000256" key="1">
    <source>
        <dbReference type="SAM" id="Phobius"/>
    </source>
</evidence>
<comment type="caution">
    <text evidence="2">The sequence shown here is derived from an EMBL/GenBank/DDBJ whole genome shotgun (WGS) entry which is preliminary data.</text>
</comment>
<keyword evidence="1" id="KW-1133">Transmembrane helix</keyword>
<reference evidence="2" key="1">
    <citation type="submission" date="2023-10" db="EMBL/GenBank/DDBJ databases">
        <authorList>
            <person name="Chen Y."/>
            <person name="Shah S."/>
            <person name="Dougan E. K."/>
            <person name="Thang M."/>
            <person name="Chan C."/>
        </authorList>
    </citation>
    <scope>NUCLEOTIDE SEQUENCE [LARGE SCALE GENOMIC DNA]</scope>
</reference>
<keyword evidence="3" id="KW-1185">Reference proteome</keyword>
<feature type="transmembrane region" description="Helical" evidence="1">
    <location>
        <begin position="12"/>
        <end position="30"/>
    </location>
</feature>
<dbReference type="CDD" id="cd06257">
    <property type="entry name" value="DnaJ"/>
    <property type="match status" value="1"/>
</dbReference>
<keyword evidence="1" id="KW-0472">Membrane</keyword>
<dbReference type="EMBL" id="CAUYUJ010015433">
    <property type="protein sequence ID" value="CAK0853875.1"/>
    <property type="molecule type" value="Genomic_DNA"/>
</dbReference>